<sequence>MRSLRAFSRLITRPTSTPLLLPPVIPIGPSCSRWFSCQCCHRNREKDSFFTPNPDRILTHPNNLDKEGATKPPRRAATRETTGRNSPEKKPSDPPIQPLRLPLPPKLPYSPDSLPFQRHCEALSQSLQFSPNDSWLTFLALDPSLRRYIPDHTYRSLLSHQLTEPDLQRRQNRSRRLINFAGKCGMQLSDLGRDNLMNTLHVALTVILTPPSPKISKDLGYERNLWNTIKDLDMNLRSVPEEVRLGWLEVQARWAQSSPDKRDEVGNEVLEIIQRDGAEGSEQIIMRIIKYLPVDQSLQIVSQCWTKNIEIEERSVLGVMERFLDQSDSDSLRKLVDNLNALSTSMSGIRTCLEQAISRNRSPQEKLATVDRNSIPSVMRRTLKVVKSMTINSVQEDLPNVLSSLSFLLGQKAECYILIHSIFSSSQRLQLSSSPTLRNHFLPFLQLLHESHQLEHLEPHLIFQALRTCISSLPSSEAYILGRRLYSQARISNPPFQWTKSNVYLWKSLFHHALSPPRPHLHFASRLYADLQADGMKISSREALFIIRIIAGSTSPSRAILLDRHLKDYLWTKEDVNPLVEALVKGLTSTKNMEDTVLALNLSLRILQDKPLPLTAAENIARKLSQSSRPSRQQNLLQVLRLCSGDVEKIYEHCLFSIIVHRDLYDPLDRQKRLGRAIILYKEMLSRNIRPGQRSISLLIRLLLDTGHLESALAIFKATLNTVIKSGTVGRLMISLALEERYAEADEVERSWREAGKLENGKRYDKGVLGARILVDIKQGKVVDMIDMERKGWKGGKYFLKYLESLKSQAQAQVEVRVRPPTMEIEKEIEMEKIKDGVEDHKMPIRPITRSLWVEEKEKEVVDMTSVAEVYGT</sequence>
<dbReference type="STRING" id="5217.A0A4Q1BGS5"/>
<gene>
    <name evidence="2" type="ORF">M231_05940</name>
</gene>
<dbReference type="InParanoid" id="A0A4Q1BGS5"/>
<evidence type="ECO:0000313" key="3">
    <source>
        <dbReference type="Proteomes" id="UP000289152"/>
    </source>
</evidence>
<proteinExistence type="predicted"/>
<dbReference type="EMBL" id="SDIL01000087">
    <property type="protein sequence ID" value="RXK36779.1"/>
    <property type="molecule type" value="Genomic_DNA"/>
</dbReference>
<name>A0A4Q1BGS5_TREME</name>
<organism evidence="2 3">
    <name type="scientific">Tremella mesenterica</name>
    <name type="common">Jelly fungus</name>
    <dbReference type="NCBI Taxonomy" id="5217"/>
    <lineage>
        <taxon>Eukaryota</taxon>
        <taxon>Fungi</taxon>
        <taxon>Dikarya</taxon>
        <taxon>Basidiomycota</taxon>
        <taxon>Agaricomycotina</taxon>
        <taxon>Tremellomycetes</taxon>
        <taxon>Tremellales</taxon>
        <taxon>Tremellaceae</taxon>
        <taxon>Tremella</taxon>
    </lineage>
</organism>
<feature type="compositionally biased region" description="Pro residues" evidence="1">
    <location>
        <begin position="93"/>
        <end position="108"/>
    </location>
</feature>
<protein>
    <submittedName>
        <fullName evidence="2">Uncharacterized protein</fullName>
    </submittedName>
</protein>
<comment type="caution">
    <text evidence="2">The sequence shown here is derived from an EMBL/GenBank/DDBJ whole genome shotgun (WGS) entry which is preliminary data.</text>
</comment>
<keyword evidence="3" id="KW-1185">Reference proteome</keyword>
<dbReference type="OrthoDB" id="185373at2759"/>
<feature type="compositionally biased region" description="Basic and acidic residues" evidence="1">
    <location>
        <begin position="77"/>
        <end position="92"/>
    </location>
</feature>
<dbReference type="VEuPathDB" id="FungiDB:TREMEDRAFT_59677"/>
<evidence type="ECO:0000256" key="1">
    <source>
        <dbReference type="SAM" id="MobiDB-lite"/>
    </source>
</evidence>
<accession>A0A4Q1BGS5</accession>
<dbReference type="AlphaFoldDB" id="A0A4Q1BGS5"/>
<feature type="region of interest" description="Disordered" evidence="1">
    <location>
        <begin position="50"/>
        <end position="108"/>
    </location>
</feature>
<reference evidence="2 3" key="1">
    <citation type="submission" date="2016-06" db="EMBL/GenBank/DDBJ databases">
        <title>Evolution of pathogenesis and genome organization in the Tremellales.</title>
        <authorList>
            <person name="Cuomo C."/>
            <person name="Litvintseva A."/>
            <person name="Heitman J."/>
            <person name="Chen Y."/>
            <person name="Sun S."/>
            <person name="Springer D."/>
            <person name="Dromer F."/>
            <person name="Young S."/>
            <person name="Zeng Q."/>
            <person name="Chapman S."/>
            <person name="Gujja S."/>
            <person name="Saif S."/>
            <person name="Birren B."/>
        </authorList>
    </citation>
    <scope>NUCLEOTIDE SEQUENCE [LARGE SCALE GENOMIC DNA]</scope>
    <source>
        <strain evidence="2 3">ATCC 28783</strain>
    </source>
</reference>
<dbReference type="Gene3D" id="1.25.40.10">
    <property type="entry name" value="Tetratricopeptide repeat domain"/>
    <property type="match status" value="1"/>
</dbReference>
<dbReference type="Proteomes" id="UP000289152">
    <property type="component" value="Unassembled WGS sequence"/>
</dbReference>
<evidence type="ECO:0000313" key="2">
    <source>
        <dbReference type="EMBL" id="RXK36779.1"/>
    </source>
</evidence>
<dbReference type="InterPro" id="IPR011990">
    <property type="entry name" value="TPR-like_helical_dom_sf"/>
</dbReference>